<name>A0A919SHK8_9ACTN</name>
<evidence type="ECO:0000313" key="3">
    <source>
        <dbReference type="EMBL" id="GIM71886.1"/>
    </source>
</evidence>
<evidence type="ECO:0000256" key="1">
    <source>
        <dbReference type="SAM" id="MobiDB-lite"/>
    </source>
</evidence>
<protein>
    <recommendedName>
        <fullName evidence="5">Lipoprotein</fullName>
    </recommendedName>
</protein>
<feature type="signal peptide" evidence="2">
    <location>
        <begin position="1"/>
        <end position="29"/>
    </location>
</feature>
<feature type="chain" id="PRO_5039556849" description="Lipoprotein" evidence="2">
    <location>
        <begin position="30"/>
        <end position="153"/>
    </location>
</feature>
<organism evidence="3 4">
    <name type="scientific">Actinoplanes auranticolor</name>
    <dbReference type="NCBI Taxonomy" id="47988"/>
    <lineage>
        <taxon>Bacteria</taxon>
        <taxon>Bacillati</taxon>
        <taxon>Actinomycetota</taxon>
        <taxon>Actinomycetes</taxon>
        <taxon>Micromonosporales</taxon>
        <taxon>Micromonosporaceae</taxon>
        <taxon>Actinoplanes</taxon>
    </lineage>
</organism>
<reference evidence="3" key="1">
    <citation type="submission" date="2021-03" db="EMBL/GenBank/DDBJ databases">
        <title>Whole genome shotgun sequence of Actinoplanes auranticolor NBRC 12245.</title>
        <authorList>
            <person name="Komaki H."/>
            <person name="Tamura T."/>
        </authorList>
    </citation>
    <scope>NUCLEOTIDE SEQUENCE</scope>
    <source>
        <strain evidence="3">NBRC 12245</strain>
    </source>
</reference>
<dbReference type="Proteomes" id="UP000681340">
    <property type="component" value="Unassembled WGS sequence"/>
</dbReference>
<proteinExistence type="predicted"/>
<sequence>MTGRFRGTATRLWAVLTLLACVAASGCGAFDKTEQAAPEPSRRPPLDTMQASDAGDQLTVTAVVTGVSSPRSFTVYDADLPEPGLLVLATTAVRAQDLVTVTGSVVVFTFTRFQDRYDLGDRRVYRRFESRKALVADEVRSWAASARPVSGTG</sequence>
<dbReference type="RefSeq" id="WP_212990793.1">
    <property type="nucleotide sequence ID" value="NZ_BAABEA010000025.1"/>
</dbReference>
<evidence type="ECO:0000313" key="4">
    <source>
        <dbReference type="Proteomes" id="UP000681340"/>
    </source>
</evidence>
<comment type="caution">
    <text evidence="3">The sequence shown here is derived from an EMBL/GenBank/DDBJ whole genome shotgun (WGS) entry which is preliminary data.</text>
</comment>
<accession>A0A919SHK8</accession>
<evidence type="ECO:0000256" key="2">
    <source>
        <dbReference type="SAM" id="SignalP"/>
    </source>
</evidence>
<feature type="region of interest" description="Disordered" evidence="1">
    <location>
        <begin position="32"/>
        <end position="52"/>
    </location>
</feature>
<dbReference type="AlphaFoldDB" id="A0A919SHK8"/>
<dbReference type="PROSITE" id="PS51257">
    <property type="entry name" value="PROKAR_LIPOPROTEIN"/>
    <property type="match status" value="1"/>
</dbReference>
<gene>
    <name evidence="3" type="ORF">Aau02nite_48210</name>
</gene>
<evidence type="ECO:0008006" key="5">
    <source>
        <dbReference type="Google" id="ProtNLM"/>
    </source>
</evidence>
<keyword evidence="4" id="KW-1185">Reference proteome</keyword>
<keyword evidence="2" id="KW-0732">Signal</keyword>
<dbReference type="EMBL" id="BOQL01000038">
    <property type="protein sequence ID" value="GIM71886.1"/>
    <property type="molecule type" value="Genomic_DNA"/>
</dbReference>